<evidence type="ECO:0000256" key="3">
    <source>
        <dbReference type="ARBA" id="ARBA00022448"/>
    </source>
</evidence>
<dbReference type="InterPro" id="IPR018313">
    <property type="entry name" value="SBP_3_CS"/>
</dbReference>
<feature type="signal peptide" evidence="9">
    <location>
        <begin position="1"/>
        <end position="36"/>
    </location>
</feature>
<dbReference type="PROSITE" id="PS01039">
    <property type="entry name" value="SBP_BACTERIAL_3"/>
    <property type="match status" value="1"/>
</dbReference>
<dbReference type="CDD" id="cd13700">
    <property type="entry name" value="PBP2_Arg_STM4351"/>
    <property type="match status" value="1"/>
</dbReference>
<sequence length="260" mass="28752">MPQTRPKIIRLTDGSSIMKKLVLAALLASFTFGASAAEKINFGVSATYPPFESIGANNEIVGFDIDLAKALCKQMQAECTFTNHAFDSLIPSLKFRKYDAVISGMDITPERSKQVSFTTPYYENSAVVIAKKDTYKTFADLKGKRIGMENGTTHQKYIQDQHPEVKTVSYDSYQNAFIDLKNGRIDGVFGDTAVVNEWLKTNPQLGVATEKVTDPQYFGTGLGIAVRPDNKALLEKLNNALAAIKADGTYQKINDQWFPQ</sequence>
<keyword evidence="6" id="KW-0029">Amino-acid transport</keyword>
<dbReference type="InterPro" id="IPR001320">
    <property type="entry name" value="Iontro_rcpt_C"/>
</dbReference>
<keyword evidence="5" id="KW-0574">Periplasm</keyword>
<dbReference type="Proteomes" id="UP000001410">
    <property type="component" value="Chromosome"/>
</dbReference>
<dbReference type="InterPro" id="IPR053530">
    <property type="entry name" value="ABC_transporter_arg-binding"/>
</dbReference>
<dbReference type="Pfam" id="PF00497">
    <property type="entry name" value="SBP_bac_3"/>
    <property type="match status" value="1"/>
</dbReference>
<dbReference type="PANTHER" id="PTHR35936:SF36">
    <property type="entry name" value="ABC TRANSPORTER ARGININE-BINDING PROTEIN 1"/>
    <property type="match status" value="1"/>
</dbReference>
<dbReference type="GO" id="GO:0015276">
    <property type="term" value="F:ligand-gated monoatomic ion channel activity"/>
    <property type="evidence" value="ECO:0007669"/>
    <property type="project" value="InterPro"/>
</dbReference>
<evidence type="ECO:0000256" key="4">
    <source>
        <dbReference type="ARBA" id="ARBA00022729"/>
    </source>
</evidence>
<proteinExistence type="inferred from homology"/>
<keyword evidence="3" id="KW-0813">Transport</keyword>
<dbReference type="GO" id="GO:0030288">
    <property type="term" value="C:outer membrane-bounded periplasmic space"/>
    <property type="evidence" value="ECO:0007669"/>
    <property type="project" value="InterPro"/>
</dbReference>
<dbReference type="GO" id="GO:0006865">
    <property type="term" value="P:amino acid transport"/>
    <property type="evidence" value="ECO:0007669"/>
    <property type="project" value="UniProtKB-KW"/>
</dbReference>
<comment type="subunit">
    <text evidence="7">The complex is composed of two ATP-binding proteins (ArtP), two transmembrane proteins (ArtM and ArtQ) and two solute-binding proteins (ArtJ and ArtI).</text>
</comment>
<keyword evidence="13" id="KW-1185">Reference proteome</keyword>
<dbReference type="FunFam" id="3.40.190.10:FF:000014">
    <property type="entry name" value="Arginine ABC transporter substrate-binding protein"/>
    <property type="match status" value="1"/>
</dbReference>
<gene>
    <name evidence="12" type="primary">artJ</name>
    <name evidence="12" type="ordered locus">c0993</name>
</gene>
<dbReference type="AlphaFoldDB" id="A0A0H2V5Q2"/>
<keyword evidence="4 9" id="KW-0732">Signal</keyword>
<evidence type="ECO:0000259" key="10">
    <source>
        <dbReference type="SMART" id="SM00062"/>
    </source>
</evidence>
<evidence type="ECO:0000259" key="11">
    <source>
        <dbReference type="SMART" id="SM00079"/>
    </source>
</evidence>
<organism evidence="12 13">
    <name type="scientific">Escherichia coli O6:H1 (strain CFT073 / ATCC 700928 / UPEC)</name>
    <dbReference type="NCBI Taxonomy" id="199310"/>
    <lineage>
        <taxon>Bacteria</taxon>
        <taxon>Pseudomonadati</taxon>
        <taxon>Pseudomonadota</taxon>
        <taxon>Gammaproteobacteria</taxon>
        <taxon>Enterobacterales</taxon>
        <taxon>Enterobacteriaceae</taxon>
        <taxon>Escherichia</taxon>
    </lineage>
</organism>
<feature type="chain" id="PRO_5002599600" evidence="9">
    <location>
        <begin position="37"/>
        <end position="260"/>
    </location>
</feature>
<dbReference type="SMR" id="A0A0H2V5Q2"/>
<reference evidence="12 13" key="1">
    <citation type="journal article" date="2002" name="Proc. Natl. Acad. Sci. U.S.A.">
        <title>Extensive mosaic structure revealed by the complete genome sequence of uropathogenic Escherichia coli.</title>
        <authorList>
            <person name="Welch R.A."/>
            <person name="Burland V."/>
            <person name="Plunkett G.III."/>
            <person name="Redford P."/>
            <person name="Roesch P."/>
            <person name="Rasko D."/>
            <person name="Buckles E.L."/>
            <person name="Liou S.R."/>
            <person name="Boutin A."/>
            <person name="Hackett J."/>
            <person name="Stroud D."/>
            <person name="Mayhew G.F."/>
            <person name="Rose D.J."/>
            <person name="Zhou S."/>
            <person name="Schwartz D.C."/>
            <person name="Perna N.T."/>
            <person name="Mobley H.L."/>
            <person name="Donnenberg M.S."/>
            <person name="Blattner F.R."/>
        </authorList>
    </citation>
    <scope>NUCLEOTIDE SEQUENCE [LARGE SCALE GENOMIC DNA]</scope>
    <source>
        <strain evidence="13">CFT073 / ATCC 700928 / UPEC</strain>
    </source>
</reference>
<evidence type="ECO:0000256" key="6">
    <source>
        <dbReference type="ARBA" id="ARBA00022970"/>
    </source>
</evidence>
<dbReference type="NCBIfam" id="TIGR01096">
    <property type="entry name" value="3A0103s03R"/>
    <property type="match status" value="1"/>
</dbReference>
<feature type="domain" description="Solute-binding protein family 3/N-terminal" evidence="10">
    <location>
        <begin position="39"/>
        <end position="259"/>
    </location>
</feature>
<accession>A0A0H2V5Q2</accession>
<dbReference type="InterPro" id="IPR005768">
    <property type="entry name" value="Lys_Arg_Orn-bd"/>
</dbReference>
<dbReference type="EMBL" id="AE014075">
    <property type="protein sequence ID" value="AAN79466.1"/>
    <property type="molecule type" value="Genomic_DNA"/>
</dbReference>
<dbReference type="SUPFAM" id="SSF53850">
    <property type="entry name" value="Periplasmic binding protein-like II"/>
    <property type="match status" value="1"/>
</dbReference>
<evidence type="ECO:0000313" key="12">
    <source>
        <dbReference type="EMBL" id="AAN79466.1"/>
    </source>
</evidence>
<dbReference type="KEGG" id="ecc:c0993"/>
<dbReference type="SMART" id="SM00079">
    <property type="entry name" value="PBPe"/>
    <property type="match status" value="1"/>
</dbReference>
<dbReference type="GO" id="GO:0016020">
    <property type="term" value="C:membrane"/>
    <property type="evidence" value="ECO:0007669"/>
    <property type="project" value="InterPro"/>
</dbReference>
<dbReference type="NCBIfam" id="NF041765">
    <property type="entry name" value="ArtJ_Ecoli"/>
    <property type="match status" value="1"/>
</dbReference>
<comment type="subcellular location">
    <subcellularLocation>
        <location evidence="1">Periplasm</location>
    </subcellularLocation>
</comment>
<protein>
    <submittedName>
        <fullName evidence="12">Arginine-binding periplasmic protein 2</fullName>
    </submittedName>
</protein>
<evidence type="ECO:0000256" key="2">
    <source>
        <dbReference type="ARBA" id="ARBA00010333"/>
    </source>
</evidence>
<dbReference type="HOGENOM" id="CLU_019602_18_0_6"/>
<dbReference type="STRING" id="199310.c0993"/>
<evidence type="ECO:0000256" key="1">
    <source>
        <dbReference type="ARBA" id="ARBA00004418"/>
    </source>
</evidence>
<dbReference type="NCBIfam" id="NF011583">
    <property type="entry name" value="PRK15007.1"/>
    <property type="match status" value="1"/>
</dbReference>
<feature type="domain" description="Ionotropic glutamate receptor C-terminal" evidence="11">
    <location>
        <begin position="39"/>
        <end position="260"/>
    </location>
</feature>
<dbReference type="eggNOG" id="COG0834">
    <property type="taxonomic scope" value="Bacteria"/>
</dbReference>
<evidence type="ECO:0000313" key="13">
    <source>
        <dbReference type="Proteomes" id="UP000001410"/>
    </source>
</evidence>
<evidence type="ECO:0000256" key="5">
    <source>
        <dbReference type="ARBA" id="ARBA00022764"/>
    </source>
</evidence>
<dbReference type="InterPro" id="IPR001638">
    <property type="entry name" value="Solute-binding_3/MltF_N"/>
</dbReference>
<comment type="similarity">
    <text evidence="2 8">Belongs to the bacterial solute-binding protein 3 family.</text>
</comment>
<evidence type="ECO:0000256" key="9">
    <source>
        <dbReference type="SAM" id="SignalP"/>
    </source>
</evidence>
<dbReference type="Gene3D" id="3.40.190.10">
    <property type="entry name" value="Periplasmic binding protein-like II"/>
    <property type="match status" value="2"/>
</dbReference>
<evidence type="ECO:0000256" key="7">
    <source>
        <dbReference type="ARBA" id="ARBA00063465"/>
    </source>
</evidence>
<name>A0A0H2V5Q2_ECOL6</name>
<dbReference type="PANTHER" id="PTHR35936">
    <property type="entry name" value="MEMBRANE-BOUND LYTIC MUREIN TRANSGLYCOSYLASE F"/>
    <property type="match status" value="1"/>
</dbReference>
<evidence type="ECO:0000256" key="8">
    <source>
        <dbReference type="RuleBase" id="RU003744"/>
    </source>
</evidence>
<dbReference type="SMART" id="SM00062">
    <property type="entry name" value="PBPb"/>
    <property type="match status" value="1"/>
</dbReference>